<dbReference type="EMBL" id="AP026867">
    <property type="protein sequence ID" value="BDS12635.1"/>
    <property type="molecule type" value="Genomic_DNA"/>
</dbReference>
<name>A0A915YGB1_9BACT</name>
<dbReference type="KEGG" id="aup:AsAng_0033590"/>
<proteinExistence type="predicted"/>
<accession>A0A915YGB1</accession>
<reference evidence="1" key="1">
    <citation type="submission" date="2022-09" db="EMBL/GenBank/DDBJ databases">
        <title>Aureispira anguillicida sp. nov., isolated from Leptocephalus of Japanese eel Anguilla japonica.</title>
        <authorList>
            <person name="Yuasa K."/>
            <person name="Mekata T."/>
            <person name="Ikunari K."/>
        </authorList>
    </citation>
    <scope>NUCLEOTIDE SEQUENCE</scope>
    <source>
        <strain evidence="1">EL160426</strain>
    </source>
</reference>
<dbReference type="AlphaFoldDB" id="A0A915YGB1"/>
<keyword evidence="2" id="KW-1185">Reference proteome</keyword>
<dbReference type="Proteomes" id="UP001060919">
    <property type="component" value="Chromosome"/>
</dbReference>
<sequence length="52" mass="6364">MYNCDQSMYKRQQPTNKCRCYKTFSLYHLKLCNNFVFFVKKETKKSFIPQLA</sequence>
<organism evidence="1 2">
    <name type="scientific">Aureispira anguillae</name>
    <dbReference type="NCBI Taxonomy" id="2864201"/>
    <lineage>
        <taxon>Bacteria</taxon>
        <taxon>Pseudomonadati</taxon>
        <taxon>Bacteroidota</taxon>
        <taxon>Saprospiria</taxon>
        <taxon>Saprospirales</taxon>
        <taxon>Saprospiraceae</taxon>
        <taxon>Aureispira</taxon>
    </lineage>
</organism>
<evidence type="ECO:0000313" key="1">
    <source>
        <dbReference type="EMBL" id="BDS12635.1"/>
    </source>
</evidence>
<evidence type="ECO:0000313" key="2">
    <source>
        <dbReference type="Proteomes" id="UP001060919"/>
    </source>
</evidence>
<protein>
    <submittedName>
        <fullName evidence="1">Uncharacterized protein</fullName>
    </submittedName>
</protein>
<gene>
    <name evidence="1" type="ORF">AsAng_0033590</name>
</gene>